<name>A0A6J6LPH6_9ZZZZ</name>
<dbReference type="Gene3D" id="1.10.579.10">
    <property type="entry name" value="DNA Cyclobutane Dipyrimidine Photolyase, subunit A, domain 3"/>
    <property type="match status" value="1"/>
</dbReference>
<accession>A0A6J6LPH6</accession>
<dbReference type="PANTHER" id="PTHR38657:SF1">
    <property type="entry name" value="SLR1343 PROTEIN"/>
    <property type="match status" value="1"/>
</dbReference>
<dbReference type="InterPro" id="IPR052551">
    <property type="entry name" value="UV-DNA_repair_photolyase"/>
</dbReference>
<dbReference type="PANTHER" id="PTHR38657">
    <property type="entry name" value="SLR1343 PROTEIN"/>
    <property type="match status" value="1"/>
</dbReference>
<proteinExistence type="predicted"/>
<protein>
    <submittedName>
        <fullName evidence="1">Unannotated protein</fullName>
    </submittedName>
</protein>
<dbReference type="InterPro" id="IPR007357">
    <property type="entry name" value="PhrB-like"/>
</dbReference>
<organism evidence="1">
    <name type="scientific">freshwater metagenome</name>
    <dbReference type="NCBI Taxonomy" id="449393"/>
    <lineage>
        <taxon>unclassified sequences</taxon>
        <taxon>metagenomes</taxon>
        <taxon>ecological metagenomes</taxon>
    </lineage>
</organism>
<gene>
    <name evidence="1" type="ORF">UFOPK2282_00627</name>
    <name evidence="2" type="ORF">UFOPK3576_00810</name>
</gene>
<sequence>MITILLPYDQLSRTHGALAKATPATHQILMIESQSMLSSRTWHAQRIFMLLSASAHFKGELEAEGFVVHSVQALNMREGIREFRELHSDTQLIATQPRSHALQVLFEEVGLELLPDDSFLTSRQEFATWAANRKSLTQEFFYRWQRSRLNYLMNGAEPIGGAWNLDHDNRLPPPKSGYIWPQPPTFQIDDIDLGVSARVQSGEFDLLGKLSPGTWATSRAGALQQLQWFLDHSLAAFGPYEDAMPKDTWSAHHSLLSPYLNLGLLSPKEVCDAAIARFHEGNIPLQSIEGFIRQIIGWREYINGIYWHYADSYRFSNQLAADRPLLPLFEDPERTQMECMKTTVSDVMERGWVHHIPRLMLLSNLALLSGVNPQEFLDWMRRVFIDAADWVMVPNVIGMGLHADGGAMMTKPYIAGGAYIKRMGQFCSTCAYKPTQRVGEQACPFTTLYWDFLDRNQESFAGNHRMAQQFAGMRKLSDIDEVRTRAQEVLTGLSTGEI</sequence>
<dbReference type="InterPro" id="IPR036134">
    <property type="entry name" value="Crypto/Photolyase_FAD-like_sf"/>
</dbReference>
<dbReference type="Gene3D" id="3.40.50.620">
    <property type="entry name" value="HUPs"/>
    <property type="match status" value="1"/>
</dbReference>
<dbReference type="EMBL" id="CAEZWR010000057">
    <property type="protein sequence ID" value="CAB4662365.1"/>
    <property type="molecule type" value="Genomic_DNA"/>
</dbReference>
<reference evidence="1" key="1">
    <citation type="submission" date="2020-05" db="EMBL/GenBank/DDBJ databases">
        <authorList>
            <person name="Chiriac C."/>
            <person name="Salcher M."/>
            <person name="Ghai R."/>
            <person name="Kavagutti S V."/>
        </authorList>
    </citation>
    <scope>NUCLEOTIDE SEQUENCE</scope>
</reference>
<dbReference type="EMBL" id="CAFBMO010000027">
    <property type="protein sequence ID" value="CAB4906692.1"/>
    <property type="molecule type" value="Genomic_DNA"/>
</dbReference>
<evidence type="ECO:0000313" key="2">
    <source>
        <dbReference type="EMBL" id="CAB4906692.1"/>
    </source>
</evidence>
<dbReference type="Gene3D" id="1.25.40.80">
    <property type="match status" value="1"/>
</dbReference>
<dbReference type="AlphaFoldDB" id="A0A6J6LPH6"/>
<evidence type="ECO:0000313" key="1">
    <source>
        <dbReference type="EMBL" id="CAB4662365.1"/>
    </source>
</evidence>
<dbReference type="Pfam" id="PF04244">
    <property type="entry name" value="DPRP"/>
    <property type="match status" value="1"/>
</dbReference>
<dbReference type="Gene3D" id="1.10.10.1710">
    <property type="entry name" value="Deoxyribodipyrimidine photolyase-related"/>
    <property type="match status" value="1"/>
</dbReference>
<dbReference type="SUPFAM" id="SSF48173">
    <property type="entry name" value="Cryptochrome/photolyase FAD-binding domain"/>
    <property type="match status" value="1"/>
</dbReference>
<dbReference type="InterPro" id="IPR014729">
    <property type="entry name" value="Rossmann-like_a/b/a_fold"/>
</dbReference>